<accession>A0A518CJR8</accession>
<keyword evidence="4" id="KW-0436">Ligase</keyword>
<evidence type="ECO:0000259" key="3">
    <source>
        <dbReference type="Pfam" id="PF00501"/>
    </source>
</evidence>
<dbReference type="PANTHER" id="PTHR43272">
    <property type="entry name" value="LONG-CHAIN-FATTY-ACID--COA LIGASE"/>
    <property type="match status" value="1"/>
</dbReference>
<dbReference type="AlphaFoldDB" id="A0A518CJR8"/>
<dbReference type="PRINTS" id="PR00154">
    <property type="entry name" value="AMPBINDING"/>
</dbReference>
<evidence type="ECO:0000313" key="5">
    <source>
        <dbReference type="Proteomes" id="UP000317178"/>
    </source>
</evidence>
<feature type="domain" description="AMP-dependent synthetase/ligase" evidence="3">
    <location>
        <begin position="3"/>
        <end position="356"/>
    </location>
</feature>
<keyword evidence="1" id="KW-0547">Nucleotide-binding</keyword>
<name>A0A518CJR8_9PLAN</name>
<reference evidence="4 5" key="1">
    <citation type="submission" date="2019-02" db="EMBL/GenBank/DDBJ databases">
        <title>Deep-cultivation of Planctomycetes and their phenomic and genomic characterization uncovers novel biology.</title>
        <authorList>
            <person name="Wiegand S."/>
            <person name="Jogler M."/>
            <person name="Boedeker C."/>
            <person name="Pinto D."/>
            <person name="Vollmers J."/>
            <person name="Rivas-Marin E."/>
            <person name="Kohn T."/>
            <person name="Peeters S.H."/>
            <person name="Heuer A."/>
            <person name="Rast P."/>
            <person name="Oberbeckmann S."/>
            <person name="Bunk B."/>
            <person name="Jeske O."/>
            <person name="Meyerdierks A."/>
            <person name="Storesund J.E."/>
            <person name="Kallscheuer N."/>
            <person name="Luecker S."/>
            <person name="Lage O.M."/>
            <person name="Pohl T."/>
            <person name="Merkel B.J."/>
            <person name="Hornburger P."/>
            <person name="Mueller R.-W."/>
            <person name="Bruemmer F."/>
            <person name="Labrenz M."/>
            <person name="Spormann A.M."/>
            <person name="Op den Camp H."/>
            <person name="Overmann J."/>
            <person name="Amann R."/>
            <person name="Jetten M.S.M."/>
            <person name="Mascher T."/>
            <person name="Medema M.H."/>
            <person name="Devos D.P."/>
            <person name="Kaster A.-K."/>
            <person name="Ovreas L."/>
            <person name="Rohde M."/>
            <person name="Galperin M.Y."/>
            <person name="Jogler C."/>
        </authorList>
    </citation>
    <scope>NUCLEOTIDE SEQUENCE [LARGE SCALE GENOMIC DNA]</scope>
    <source>
        <strain evidence="4 5">Pla110</strain>
    </source>
</reference>
<protein>
    <submittedName>
        <fullName evidence="4">Long-chain-fatty-acid--CoA ligase FadD15</fullName>
        <ecNumber evidence="4">6.2.1.3</ecNumber>
    </submittedName>
</protein>
<evidence type="ECO:0000256" key="2">
    <source>
        <dbReference type="ARBA" id="ARBA00022840"/>
    </source>
</evidence>
<keyword evidence="5" id="KW-1185">Reference proteome</keyword>
<evidence type="ECO:0000256" key="1">
    <source>
        <dbReference type="ARBA" id="ARBA00022741"/>
    </source>
</evidence>
<dbReference type="InterPro" id="IPR042099">
    <property type="entry name" value="ANL_N_sf"/>
</dbReference>
<dbReference type="Gene3D" id="3.40.50.12780">
    <property type="entry name" value="N-terminal domain of ligase-like"/>
    <property type="match status" value="1"/>
</dbReference>
<dbReference type="InterPro" id="IPR000873">
    <property type="entry name" value="AMP-dep_synth/lig_dom"/>
</dbReference>
<dbReference type="InterPro" id="IPR020845">
    <property type="entry name" value="AMP-binding_CS"/>
</dbReference>
<dbReference type="EMBL" id="CP036281">
    <property type="protein sequence ID" value="QDU79479.1"/>
    <property type="molecule type" value="Genomic_DNA"/>
</dbReference>
<dbReference type="EC" id="6.2.1.3" evidence="4"/>
<dbReference type="GO" id="GO:0004467">
    <property type="term" value="F:long-chain fatty acid-CoA ligase activity"/>
    <property type="evidence" value="ECO:0007669"/>
    <property type="project" value="UniProtKB-EC"/>
</dbReference>
<dbReference type="PANTHER" id="PTHR43272:SF33">
    <property type="entry name" value="AMP-BINDING DOMAIN-CONTAINING PROTEIN-RELATED"/>
    <property type="match status" value="1"/>
</dbReference>
<dbReference type="KEGG" id="plon:Pla110_11890"/>
<dbReference type="GO" id="GO:0005524">
    <property type="term" value="F:ATP binding"/>
    <property type="evidence" value="ECO:0007669"/>
    <property type="project" value="UniProtKB-KW"/>
</dbReference>
<dbReference type="Proteomes" id="UP000317178">
    <property type="component" value="Chromosome"/>
</dbReference>
<dbReference type="PROSITE" id="PS00455">
    <property type="entry name" value="AMP_BINDING"/>
    <property type="match status" value="1"/>
</dbReference>
<dbReference type="Pfam" id="PF00501">
    <property type="entry name" value="AMP-binding"/>
    <property type="match status" value="1"/>
</dbReference>
<dbReference type="Pfam" id="PF23562">
    <property type="entry name" value="AMP-binding_C_3"/>
    <property type="match status" value="1"/>
</dbReference>
<sequence length="533" mass="59465">MDYTWHEYRQQSDYFAAALVEEGLQWGDRVAILSENRFEWLIADQGVFSAGGVTVPLHTSLAVEQVVWQLDHSDSRWLVLSGEEQWQRLAPYLAEFSQLEGIIFLEPLKLPQVGLDGPVLLSWNTFLASGRHALFRSPKRVELREENIQSEDLATIIYTSGTTGEPKGVMLSHGNLVSNAVNRQKMAKYTSHDIKLSWLPYSHVYARTVDCFMSAYVGMTVVLARSPQTLREDLLLSEPTWMTGVPRFYEKIWRTLKPLSNEKRKAKLREIFGRRIRCVSCGGAPIATEIVEGFRQAGLPLLVGYGLTETSPVLTLNSESNDKPGTVGKAIPEVELKIASSGEVLVRGPQVMQGYWKDPGVTEEALLDGWLHTGDLGSLDSEGYLNIHGRCKDLIVTSQGKKIAPLHIEQLITADPAIEQAVVYGEGCPFLSAIIVPDFAYLLSVKGWEAPGSTVRGQGNGLEDNWNAPDVRAYLLDCVQKQLASVSREEQVRKIVVLDRPFSVSQGELTPSFKLRREQIVAQFQSLLDGLYY</sequence>
<organism evidence="4 5">
    <name type="scientific">Polystyrenella longa</name>
    <dbReference type="NCBI Taxonomy" id="2528007"/>
    <lineage>
        <taxon>Bacteria</taxon>
        <taxon>Pseudomonadati</taxon>
        <taxon>Planctomycetota</taxon>
        <taxon>Planctomycetia</taxon>
        <taxon>Planctomycetales</taxon>
        <taxon>Planctomycetaceae</taxon>
        <taxon>Polystyrenella</taxon>
    </lineage>
</organism>
<gene>
    <name evidence="4" type="ORF">Pla110_11890</name>
</gene>
<dbReference type="CDD" id="cd05907">
    <property type="entry name" value="VL_LC_FACS_like"/>
    <property type="match status" value="1"/>
</dbReference>
<dbReference type="InterPro" id="IPR020459">
    <property type="entry name" value="AMP-binding"/>
</dbReference>
<dbReference type="GO" id="GO:0016020">
    <property type="term" value="C:membrane"/>
    <property type="evidence" value="ECO:0007669"/>
    <property type="project" value="TreeGrafter"/>
</dbReference>
<proteinExistence type="predicted"/>
<keyword evidence="2" id="KW-0067">ATP-binding</keyword>
<evidence type="ECO:0000313" key="4">
    <source>
        <dbReference type="EMBL" id="QDU79479.1"/>
    </source>
</evidence>
<dbReference type="SUPFAM" id="SSF56801">
    <property type="entry name" value="Acetyl-CoA synthetase-like"/>
    <property type="match status" value="1"/>
</dbReference>